<reference evidence="7" key="1">
    <citation type="submission" date="2016-09" db="EMBL/GenBank/DDBJ databases">
        <authorList>
            <person name="Greninger A.L."/>
            <person name="Jerome K.R."/>
            <person name="Mcnair B."/>
            <person name="Wallis C."/>
            <person name="Fang F."/>
        </authorList>
    </citation>
    <scope>NUCLEOTIDE SEQUENCE [LARGE SCALE GENOMIC DNA]</scope>
    <source>
        <strain evidence="7">M7</strain>
    </source>
</reference>
<comment type="caution">
    <text evidence="6">The sequence shown here is derived from an EMBL/GenBank/DDBJ whole genome shotgun (WGS) entry which is preliminary data.</text>
</comment>
<organism evidence="6 7">
    <name type="scientific">Mycolicibacterium holsaticum</name>
    <dbReference type="NCBI Taxonomy" id="152142"/>
    <lineage>
        <taxon>Bacteria</taxon>
        <taxon>Bacillati</taxon>
        <taxon>Actinomycetota</taxon>
        <taxon>Actinomycetes</taxon>
        <taxon>Mycobacteriales</taxon>
        <taxon>Mycobacteriaceae</taxon>
        <taxon>Mycolicibacterium</taxon>
    </lineage>
</organism>
<dbReference type="Pfam" id="PF00012">
    <property type="entry name" value="HSP70"/>
    <property type="match status" value="1"/>
</dbReference>
<keyword evidence="5" id="KW-0812">Transmembrane</keyword>
<evidence type="ECO:0000313" key="7">
    <source>
        <dbReference type="Proteomes" id="UP000094243"/>
    </source>
</evidence>
<keyword evidence="3" id="KW-0143">Chaperone</keyword>
<gene>
    <name evidence="6" type="ORF">BHQ17_08455</name>
</gene>
<dbReference type="InterPro" id="IPR043129">
    <property type="entry name" value="ATPase_NBD"/>
</dbReference>
<accession>A0A1E3RXR6</accession>
<protein>
    <submittedName>
        <fullName evidence="6">Molecular chaperone</fullName>
    </submittedName>
</protein>
<keyword evidence="2" id="KW-0067">ATP-binding</keyword>
<proteinExistence type="predicted"/>
<dbReference type="PANTHER" id="PTHR42749:SF1">
    <property type="entry name" value="CELL SHAPE-DETERMINING PROTEIN MREB"/>
    <property type="match status" value="1"/>
</dbReference>
<dbReference type="EMBL" id="MIGZ01000035">
    <property type="protein sequence ID" value="ODQ94650.1"/>
    <property type="molecule type" value="Genomic_DNA"/>
</dbReference>
<dbReference type="Proteomes" id="UP000094243">
    <property type="component" value="Unassembled WGS sequence"/>
</dbReference>
<sequence length="547" mass="55313">MSDPLGLSIGTTNLVAARVGNQPVIRRAVLARADGTVLSGFVDRVGDAVPLVAADGSTHPAEQLLADALTELVQASGAQPSTDIAIAVPAHWGPAALRALRNAMRANPVLAPNGTPARLVSDAVAALTALNVNPGLTPHGVAVLLDFGGGGTSITLADAGAGFEPIDETMRYPDFSGDQIDQALMRLVLDQIARTGEADPAGTAAVGSLTRVRDECQRAKERLSTEAVTEVVAELPGHRATVQVSRSQLESLLADPLTGMLAALDDTLQRNRIDWRNVSAVVTVGGGASIPLIGQRLAQHSGAPVITTPQPALDAAVGAALYTAYGAAAAAETGLAPAADAATGLAPAAEAPTGLAPAPLTDFDAPQSPTVGALAWSQDDDGAEEPVPYTGPQSYDTGMTAMRPPVQYVPATGPIDEPSTWQRLPVLVFGVAAAVALIAVGGVAIALTSATDSTDTTDPPNTSAAPGPPASPPPTSELPPSPPVETVTVTSDPPPPPETTQAPPPPTTTVVTTTTTPPTTTTTTTTTTATSCPNRSSRSPTQTVPSR</sequence>
<feature type="compositionally biased region" description="Pro residues" evidence="4">
    <location>
        <begin position="492"/>
        <end position="507"/>
    </location>
</feature>
<dbReference type="CDD" id="cd10170">
    <property type="entry name" value="ASKHA_NBD_HSP70"/>
    <property type="match status" value="1"/>
</dbReference>
<feature type="compositionally biased region" description="Low complexity" evidence="4">
    <location>
        <begin position="508"/>
        <end position="530"/>
    </location>
</feature>
<feature type="region of interest" description="Disordered" evidence="4">
    <location>
        <begin position="451"/>
        <end position="547"/>
    </location>
</feature>
<feature type="transmembrane region" description="Helical" evidence="5">
    <location>
        <begin position="424"/>
        <end position="447"/>
    </location>
</feature>
<keyword evidence="1" id="KW-0547">Nucleotide-binding</keyword>
<evidence type="ECO:0000256" key="4">
    <source>
        <dbReference type="SAM" id="MobiDB-lite"/>
    </source>
</evidence>
<dbReference type="GO" id="GO:0005524">
    <property type="term" value="F:ATP binding"/>
    <property type="evidence" value="ECO:0007669"/>
    <property type="project" value="UniProtKB-KW"/>
</dbReference>
<keyword evidence="7" id="KW-1185">Reference proteome</keyword>
<dbReference type="SUPFAM" id="SSF53067">
    <property type="entry name" value="Actin-like ATPase domain"/>
    <property type="match status" value="2"/>
</dbReference>
<dbReference type="OrthoDB" id="5173286at2"/>
<dbReference type="AlphaFoldDB" id="A0A1E3RXR6"/>
<dbReference type="Gene3D" id="3.90.640.10">
    <property type="entry name" value="Actin, Chain A, domain 4"/>
    <property type="match status" value="1"/>
</dbReference>
<feature type="compositionally biased region" description="Low complexity" evidence="4">
    <location>
        <begin position="451"/>
        <end position="465"/>
    </location>
</feature>
<name>A0A1E3RXR6_9MYCO</name>
<dbReference type="PANTHER" id="PTHR42749">
    <property type="entry name" value="CELL SHAPE-DETERMINING PROTEIN MREB"/>
    <property type="match status" value="1"/>
</dbReference>
<evidence type="ECO:0000256" key="5">
    <source>
        <dbReference type="SAM" id="Phobius"/>
    </source>
</evidence>
<dbReference type="InterPro" id="IPR013126">
    <property type="entry name" value="Hsp_70_fam"/>
</dbReference>
<dbReference type="Gene3D" id="3.30.420.40">
    <property type="match status" value="2"/>
</dbReference>
<evidence type="ECO:0000256" key="2">
    <source>
        <dbReference type="ARBA" id="ARBA00022840"/>
    </source>
</evidence>
<feature type="region of interest" description="Disordered" evidence="4">
    <location>
        <begin position="377"/>
        <end position="399"/>
    </location>
</feature>
<feature type="compositionally biased region" description="Polar residues" evidence="4">
    <location>
        <begin position="531"/>
        <end position="547"/>
    </location>
</feature>
<evidence type="ECO:0000313" key="6">
    <source>
        <dbReference type="EMBL" id="ODQ94650.1"/>
    </source>
</evidence>
<keyword evidence="5" id="KW-1133">Transmembrane helix</keyword>
<dbReference type="GO" id="GO:0140662">
    <property type="term" value="F:ATP-dependent protein folding chaperone"/>
    <property type="evidence" value="ECO:0007669"/>
    <property type="project" value="InterPro"/>
</dbReference>
<evidence type="ECO:0000256" key="1">
    <source>
        <dbReference type="ARBA" id="ARBA00022741"/>
    </source>
</evidence>
<feature type="compositionally biased region" description="Pro residues" evidence="4">
    <location>
        <begin position="466"/>
        <end position="483"/>
    </location>
</feature>
<dbReference type="RefSeq" id="WP_069404759.1">
    <property type="nucleotide sequence ID" value="NZ_MIGZ01000035.1"/>
</dbReference>
<keyword evidence="5" id="KW-0472">Membrane</keyword>
<evidence type="ECO:0000256" key="3">
    <source>
        <dbReference type="ARBA" id="ARBA00023186"/>
    </source>
</evidence>